<dbReference type="GO" id="GO:0046872">
    <property type="term" value="F:metal ion binding"/>
    <property type="evidence" value="ECO:0007669"/>
    <property type="project" value="UniProtKB-KW"/>
</dbReference>
<keyword evidence="12 15" id="KW-0472">Membrane</keyword>
<evidence type="ECO:0000256" key="4">
    <source>
        <dbReference type="ARBA" id="ARBA00010617"/>
    </source>
</evidence>
<gene>
    <name evidence="16" type="ORF">ABEB36_010509</name>
</gene>
<evidence type="ECO:0000256" key="5">
    <source>
        <dbReference type="ARBA" id="ARBA00022617"/>
    </source>
</evidence>
<proteinExistence type="inferred from homology"/>
<comment type="caution">
    <text evidence="16">The sequence shown here is derived from an EMBL/GenBank/DDBJ whole genome shotgun (WGS) entry which is preliminary data.</text>
</comment>
<evidence type="ECO:0000256" key="14">
    <source>
        <dbReference type="RuleBase" id="RU000461"/>
    </source>
</evidence>
<comment type="cofactor">
    <cofactor evidence="1 13">
        <name>heme</name>
        <dbReference type="ChEBI" id="CHEBI:30413"/>
    </cofactor>
</comment>
<dbReference type="CDD" id="cd11056">
    <property type="entry name" value="CYP6-like"/>
    <property type="match status" value="1"/>
</dbReference>
<feature type="transmembrane region" description="Helical" evidence="15">
    <location>
        <begin position="5"/>
        <end position="20"/>
    </location>
</feature>
<evidence type="ECO:0000256" key="7">
    <source>
        <dbReference type="ARBA" id="ARBA00022824"/>
    </source>
</evidence>
<keyword evidence="15" id="KW-0812">Transmembrane</keyword>
<organism evidence="16 17">
    <name type="scientific">Hypothenemus hampei</name>
    <name type="common">Coffee berry borer</name>
    <dbReference type="NCBI Taxonomy" id="57062"/>
    <lineage>
        <taxon>Eukaryota</taxon>
        <taxon>Metazoa</taxon>
        <taxon>Ecdysozoa</taxon>
        <taxon>Arthropoda</taxon>
        <taxon>Hexapoda</taxon>
        <taxon>Insecta</taxon>
        <taxon>Pterygota</taxon>
        <taxon>Neoptera</taxon>
        <taxon>Endopterygota</taxon>
        <taxon>Coleoptera</taxon>
        <taxon>Polyphaga</taxon>
        <taxon>Cucujiformia</taxon>
        <taxon>Curculionidae</taxon>
        <taxon>Scolytinae</taxon>
        <taxon>Hypothenemus</taxon>
    </lineage>
</organism>
<evidence type="ECO:0000313" key="16">
    <source>
        <dbReference type="EMBL" id="KAL1495020.1"/>
    </source>
</evidence>
<feature type="binding site" description="axial binding residue" evidence="13">
    <location>
        <position position="476"/>
    </location>
    <ligand>
        <name>heme</name>
        <dbReference type="ChEBI" id="CHEBI:30413"/>
    </ligand>
    <ligandPart>
        <name>Fe</name>
        <dbReference type="ChEBI" id="CHEBI:18248"/>
    </ligandPart>
</feature>
<dbReference type="PANTHER" id="PTHR24292">
    <property type="entry name" value="CYTOCHROME P450"/>
    <property type="match status" value="1"/>
</dbReference>
<comment type="subcellular location">
    <subcellularLocation>
        <location evidence="3">Endoplasmic reticulum membrane</location>
        <topology evidence="3">Peripheral membrane protein</topology>
    </subcellularLocation>
    <subcellularLocation>
        <location evidence="2">Microsome membrane</location>
        <topology evidence="2">Peripheral membrane protein</topology>
    </subcellularLocation>
</comment>
<dbReference type="Gene3D" id="1.10.630.10">
    <property type="entry name" value="Cytochrome P450"/>
    <property type="match status" value="1"/>
</dbReference>
<dbReference type="SUPFAM" id="SSF48264">
    <property type="entry name" value="Cytochrome P450"/>
    <property type="match status" value="1"/>
</dbReference>
<keyword evidence="17" id="KW-1185">Reference proteome</keyword>
<dbReference type="Proteomes" id="UP001566132">
    <property type="component" value="Unassembled WGS sequence"/>
</dbReference>
<evidence type="ECO:0000256" key="1">
    <source>
        <dbReference type="ARBA" id="ARBA00001971"/>
    </source>
</evidence>
<name>A0ABD1EJZ4_HYPHA</name>
<sequence length="533" mass="62267">MFYFLLFGVPLVFIAYWYFYKKPYSYWKSKGVPQTTPWIFFGDVWPTLFRIKDMLEWINWFYNMHPTSKYVGMYQFYIPTLVIKDPNLIKQIAIKDFDHFTDHNVFSATQEIDDPLWGANLFTLKGQKWRNMRNLLSASFTSSKMKLMYTFMAEEAEKFVNFFNKQDEEIIEVDLKDVFTRYTNDVIASTSFGLKINSLENPNNEFYQLGQKVSNFSDPVFVFKFFMLSVWPGIFKLLGITFLSKKVTNFFVSVIKDAIRTREENDIVRPDMLNILLEIKNGTHPTGEEQEITDNQFGVATESTEFVKSSKTNVKITDDVIAAQAFVFFVAGFETVSSVMCFTCYELALNRDVQEQLRKEIQDVYDNSNGKPTYENIIGMKYMDMVVSESLRKWPPAPALDRLCVKPYVLQDTNPNEPPIQINKDDVIWVPTYGMHYDPKYFPNPEKFIPERFSDQLKDRIVPYTYLPFGIGPRLCIGSRFALLEVKSIVFHLVKDFEIVPTDKTQIPLKLKKSAVNVRAEHGFSLGLKRRMY</sequence>
<feature type="transmembrane region" description="Helical" evidence="15">
    <location>
        <begin position="221"/>
        <end position="243"/>
    </location>
</feature>
<dbReference type="EMBL" id="JBDJPC010000007">
    <property type="protein sequence ID" value="KAL1495020.1"/>
    <property type="molecule type" value="Genomic_DNA"/>
</dbReference>
<reference evidence="16 17" key="1">
    <citation type="submission" date="2024-05" db="EMBL/GenBank/DDBJ databases">
        <title>Genetic variation in Jamaican populations of the coffee berry borer (Hypothenemus hampei).</title>
        <authorList>
            <person name="Errbii M."/>
            <person name="Myrie A."/>
        </authorList>
    </citation>
    <scope>NUCLEOTIDE SEQUENCE [LARGE SCALE GENOMIC DNA]</scope>
    <source>
        <strain evidence="16">JA-Hopewell-2020-01-JO</strain>
        <tissue evidence="16">Whole body</tissue>
    </source>
</reference>
<keyword evidence="7" id="KW-0256">Endoplasmic reticulum</keyword>
<dbReference type="Pfam" id="PF00067">
    <property type="entry name" value="p450"/>
    <property type="match status" value="1"/>
</dbReference>
<dbReference type="InterPro" id="IPR036396">
    <property type="entry name" value="Cyt_P450_sf"/>
</dbReference>
<comment type="similarity">
    <text evidence="4 14">Belongs to the cytochrome P450 family.</text>
</comment>
<dbReference type="InterPro" id="IPR017972">
    <property type="entry name" value="Cyt_P450_CS"/>
</dbReference>
<evidence type="ECO:0008006" key="18">
    <source>
        <dbReference type="Google" id="ProtNLM"/>
    </source>
</evidence>
<evidence type="ECO:0000313" key="17">
    <source>
        <dbReference type="Proteomes" id="UP001566132"/>
    </source>
</evidence>
<evidence type="ECO:0000256" key="6">
    <source>
        <dbReference type="ARBA" id="ARBA00022723"/>
    </source>
</evidence>
<dbReference type="InterPro" id="IPR002401">
    <property type="entry name" value="Cyt_P450_E_grp-I"/>
</dbReference>
<dbReference type="FunFam" id="1.10.630.10:FF:000042">
    <property type="entry name" value="Cytochrome P450"/>
    <property type="match status" value="1"/>
</dbReference>
<dbReference type="GO" id="GO:0004497">
    <property type="term" value="F:monooxygenase activity"/>
    <property type="evidence" value="ECO:0007669"/>
    <property type="project" value="UniProtKB-KW"/>
</dbReference>
<dbReference type="PROSITE" id="PS00086">
    <property type="entry name" value="CYTOCHROME_P450"/>
    <property type="match status" value="1"/>
</dbReference>
<evidence type="ECO:0000256" key="11">
    <source>
        <dbReference type="ARBA" id="ARBA00023033"/>
    </source>
</evidence>
<keyword evidence="8" id="KW-0492">Microsome</keyword>
<keyword evidence="15" id="KW-1133">Transmembrane helix</keyword>
<evidence type="ECO:0000256" key="10">
    <source>
        <dbReference type="ARBA" id="ARBA00023004"/>
    </source>
</evidence>
<evidence type="ECO:0000256" key="12">
    <source>
        <dbReference type="ARBA" id="ARBA00023136"/>
    </source>
</evidence>
<dbReference type="PRINTS" id="PR00463">
    <property type="entry name" value="EP450I"/>
</dbReference>
<keyword evidence="6 13" id="KW-0479">Metal-binding</keyword>
<dbReference type="AlphaFoldDB" id="A0ABD1EJZ4"/>
<dbReference type="PRINTS" id="PR00385">
    <property type="entry name" value="P450"/>
</dbReference>
<protein>
    <recommendedName>
        <fullName evidence="18">Cytochrome P450</fullName>
    </recommendedName>
</protein>
<evidence type="ECO:0000256" key="8">
    <source>
        <dbReference type="ARBA" id="ARBA00022848"/>
    </source>
</evidence>
<keyword evidence="5 13" id="KW-0349">Heme</keyword>
<keyword evidence="9 14" id="KW-0560">Oxidoreductase</keyword>
<keyword evidence="11 14" id="KW-0503">Monooxygenase</keyword>
<dbReference type="InterPro" id="IPR001128">
    <property type="entry name" value="Cyt_P450"/>
</dbReference>
<dbReference type="InterPro" id="IPR050476">
    <property type="entry name" value="Insect_CytP450_Detox"/>
</dbReference>
<evidence type="ECO:0000256" key="3">
    <source>
        <dbReference type="ARBA" id="ARBA00004406"/>
    </source>
</evidence>
<evidence type="ECO:0000256" key="9">
    <source>
        <dbReference type="ARBA" id="ARBA00023002"/>
    </source>
</evidence>
<evidence type="ECO:0000256" key="2">
    <source>
        <dbReference type="ARBA" id="ARBA00004174"/>
    </source>
</evidence>
<keyword evidence="10 13" id="KW-0408">Iron</keyword>
<dbReference type="GO" id="GO:0005789">
    <property type="term" value="C:endoplasmic reticulum membrane"/>
    <property type="evidence" value="ECO:0007669"/>
    <property type="project" value="UniProtKB-SubCell"/>
</dbReference>
<accession>A0ABD1EJZ4</accession>
<evidence type="ECO:0000256" key="13">
    <source>
        <dbReference type="PIRSR" id="PIRSR602401-1"/>
    </source>
</evidence>
<evidence type="ECO:0000256" key="15">
    <source>
        <dbReference type="SAM" id="Phobius"/>
    </source>
</evidence>
<dbReference type="PANTHER" id="PTHR24292:SF54">
    <property type="entry name" value="CYP9F3-RELATED"/>
    <property type="match status" value="1"/>
</dbReference>